<evidence type="ECO:0000256" key="6">
    <source>
        <dbReference type="ARBA" id="ARBA00023295"/>
    </source>
</evidence>
<dbReference type="PANTHER" id="PTHR31983">
    <property type="entry name" value="ENDO-1,3(4)-BETA-GLUCANASE 1"/>
    <property type="match status" value="1"/>
</dbReference>
<keyword evidence="10" id="KW-0732">Signal</keyword>
<evidence type="ECO:0000256" key="9">
    <source>
        <dbReference type="SAM" id="MobiDB-lite"/>
    </source>
</evidence>
<evidence type="ECO:0000256" key="3">
    <source>
        <dbReference type="ARBA" id="ARBA00012780"/>
    </source>
</evidence>
<evidence type="ECO:0000256" key="1">
    <source>
        <dbReference type="ARBA" id="ARBA00000382"/>
    </source>
</evidence>
<feature type="signal peptide" evidence="10">
    <location>
        <begin position="1"/>
        <end position="22"/>
    </location>
</feature>
<keyword evidence="13" id="KW-1185">Reference proteome</keyword>
<evidence type="ECO:0000256" key="10">
    <source>
        <dbReference type="SAM" id="SignalP"/>
    </source>
</evidence>
<evidence type="ECO:0000256" key="5">
    <source>
        <dbReference type="ARBA" id="ARBA00023277"/>
    </source>
</evidence>
<evidence type="ECO:0000256" key="7">
    <source>
        <dbReference type="ARBA" id="ARBA00023316"/>
    </source>
</evidence>
<comment type="caution">
    <text evidence="12">The sequence shown here is derived from an EMBL/GenBank/DDBJ whole genome shotgun (WGS) entry which is preliminary data.</text>
</comment>
<sequence>MTRRAIALLLAVGMAAAGCTTAEPAGTDASSGSAPRTGSVAGAEAPAVDPGVLPTVEREPGTLRLAEGLPPPTNRWFSGLVFGDEAQPVFPLPLAVGLTASGFAYGLPEVRADGTLVAGAYAPQVEIDLGEGVTGVVTGYDAATVSVDLVAGDESVRGTLHLTRGSPVVRYTARAAHPVGLSRAFGVDAGAGLPEGTATTDVDGRDHVLTGVAGTDVGAALDEAGTTLELDAGESVAWLVAPDAAEGAETLGDLVEAASDPVEASTVGYATDPDAVTTSVGYATASGGPAVVVRFPHQRDVADDATCGLGTYATVLGTVDVCLGSELSWRSTARDPVVGLDLSGIDGSAREELVDQVAADAERVLDETRPADTYFGGKALARDANLWTLARDLGLDDVAADLRQSLLTDLRLWTDPDGCTERPERCFTWEPTLRTVVGQATSFGSEEGNDHHFHYGYFLYAAGVLAADDAALAEEVAPVVDLLAADVAAAADVPADDGPPIPALRTLDVVMGHSWASGPSPFGDGNNQESASEAVSAWHGLALWADARAAAGLEDRGLTAQARWMLSLEAASARAYWTDFDRSDPAAEGLEADVTSLVWDGKRERATWFSAEQSAALGIVVLPVTGASAYLGDDPERVRDNLAEALGTDDLWAQESAWDVMFGDQLLMYAGLLGPDDAASALEVARELPAERVDDGSTRSWMLAWLHQQAA</sequence>
<name>A0ABU7Z5H6_9MICO</name>
<organism evidence="12 13">
    <name type="scientific">Isoptericola haloaureus</name>
    <dbReference type="NCBI Taxonomy" id="1542902"/>
    <lineage>
        <taxon>Bacteria</taxon>
        <taxon>Bacillati</taxon>
        <taxon>Actinomycetota</taxon>
        <taxon>Actinomycetes</taxon>
        <taxon>Micrococcales</taxon>
        <taxon>Promicromonosporaceae</taxon>
        <taxon>Isoptericola</taxon>
    </lineage>
</organism>
<dbReference type="PROSITE" id="PS51257">
    <property type="entry name" value="PROKAR_LIPOPROTEIN"/>
    <property type="match status" value="1"/>
</dbReference>
<comment type="similarity">
    <text evidence="2">Belongs to the glycosyl hydrolase 81 family.</text>
</comment>
<dbReference type="GO" id="GO:0016787">
    <property type="term" value="F:hydrolase activity"/>
    <property type="evidence" value="ECO:0007669"/>
    <property type="project" value="UniProtKB-KW"/>
</dbReference>
<dbReference type="EMBL" id="JBAGLP010000116">
    <property type="protein sequence ID" value="MEG3614711.1"/>
    <property type="molecule type" value="Genomic_DNA"/>
</dbReference>
<comment type="catalytic activity">
    <reaction evidence="1">
        <text>Hydrolysis of (1-&gt;3)-beta-D-glucosidic linkages in (1-&gt;3)-beta-D-glucans.</text>
        <dbReference type="EC" id="3.2.1.39"/>
    </reaction>
</comment>
<reference evidence="12" key="1">
    <citation type="journal article" date="2024" name="Antonie Van Leeuwenhoek">
        <title>Isoptericola haloaureus sp. nov., a dimorphic actinobacterium isolated from mangrove sediments of southeast India, implicating biosaline agricultural significance through nitrogen fixation and salt tolerance genes.</title>
        <authorList>
            <person name="Prathaban M."/>
            <person name="Prathiviraj R."/>
            <person name="Ravichandran M."/>
            <person name="Natarajan S.D."/>
            <person name="Sobanaa M."/>
            <person name="Hari Krishna Kumar S."/>
            <person name="Chandrasekar V."/>
            <person name="Selvin J."/>
        </authorList>
    </citation>
    <scope>NUCLEOTIDE SEQUENCE</scope>
    <source>
        <strain evidence="12">MP1014</strain>
    </source>
</reference>
<evidence type="ECO:0000313" key="12">
    <source>
        <dbReference type="EMBL" id="MEG3614711.1"/>
    </source>
</evidence>
<dbReference type="InterPro" id="IPR040720">
    <property type="entry name" value="GH81_C"/>
</dbReference>
<keyword evidence="4 12" id="KW-0378">Hydrolase</keyword>
<keyword evidence="7" id="KW-0961">Cell wall biogenesis/degradation</keyword>
<proteinExistence type="inferred from homology"/>
<keyword evidence="6" id="KW-0326">Glycosidase</keyword>
<protein>
    <recommendedName>
        <fullName evidence="3">glucan endo-1,3-beta-D-glucosidase</fullName>
        <ecNumber evidence="3">3.2.1.39</ecNumber>
    </recommendedName>
</protein>
<feature type="domain" description="Glycosyl hydrolase family 81 C-terminal" evidence="11">
    <location>
        <begin position="349"/>
        <end position="703"/>
    </location>
</feature>
<dbReference type="Gene3D" id="2.70.98.30">
    <property type="entry name" value="Golgi alpha-mannosidase II, domain 4"/>
    <property type="match status" value="1"/>
</dbReference>
<evidence type="ECO:0000313" key="13">
    <source>
        <dbReference type="Proteomes" id="UP001310387"/>
    </source>
</evidence>
<dbReference type="InterPro" id="IPR005200">
    <property type="entry name" value="Endo-beta-glucanase"/>
</dbReference>
<keyword evidence="8" id="KW-0624">Polysaccharide degradation</keyword>
<dbReference type="Pfam" id="PF17652">
    <property type="entry name" value="Glyco_hydro81C"/>
    <property type="match status" value="1"/>
</dbReference>
<dbReference type="EC" id="3.2.1.39" evidence="3"/>
<evidence type="ECO:0000256" key="4">
    <source>
        <dbReference type="ARBA" id="ARBA00022801"/>
    </source>
</evidence>
<dbReference type="PANTHER" id="PTHR31983:SF0">
    <property type="entry name" value="GLUCAN ENDO-1,3-BETA-D-GLUCOSIDASE 2"/>
    <property type="match status" value="1"/>
</dbReference>
<evidence type="ECO:0000259" key="11">
    <source>
        <dbReference type="Pfam" id="PF17652"/>
    </source>
</evidence>
<reference evidence="12" key="2">
    <citation type="submission" date="2024-02" db="EMBL/GenBank/DDBJ databases">
        <authorList>
            <person name="Prathaban M."/>
            <person name="Mythili R."/>
            <person name="Sharmila Devi N."/>
            <person name="Sobanaa M."/>
            <person name="Prathiviraj R."/>
            <person name="Selvin J."/>
        </authorList>
    </citation>
    <scope>NUCLEOTIDE SEQUENCE</scope>
    <source>
        <strain evidence="12">MP1014</strain>
    </source>
</reference>
<accession>A0ABU7Z5H6</accession>
<dbReference type="PROSITE" id="PS52008">
    <property type="entry name" value="GH81"/>
    <property type="match status" value="1"/>
</dbReference>
<dbReference type="RefSeq" id="WP_332901470.1">
    <property type="nucleotide sequence ID" value="NZ_JBAGLP010000116.1"/>
</dbReference>
<evidence type="ECO:0000256" key="8">
    <source>
        <dbReference type="ARBA" id="ARBA00023326"/>
    </source>
</evidence>
<feature type="region of interest" description="Disordered" evidence="9">
    <location>
        <begin position="21"/>
        <end position="54"/>
    </location>
</feature>
<gene>
    <name evidence="12" type="ORF">V5O49_06195</name>
</gene>
<feature type="chain" id="PRO_5046355540" description="glucan endo-1,3-beta-D-glucosidase" evidence="10">
    <location>
        <begin position="23"/>
        <end position="711"/>
    </location>
</feature>
<keyword evidence="5" id="KW-0119">Carbohydrate metabolism</keyword>
<dbReference type="Proteomes" id="UP001310387">
    <property type="component" value="Unassembled WGS sequence"/>
</dbReference>
<evidence type="ECO:0000256" key="2">
    <source>
        <dbReference type="ARBA" id="ARBA00010730"/>
    </source>
</evidence>